<reference evidence="1" key="1">
    <citation type="submission" date="2020-03" db="EMBL/GenBank/DDBJ databases">
        <authorList>
            <person name="Weist P."/>
        </authorList>
    </citation>
    <scope>NUCLEOTIDE SEQUENCE</scope>
</reference>
<dbReference type="AlphaFoldDB" id="A0A9N7VIQ5"/>
<evidence type="ECO:0000313" key="1">
    <source>
        <dbReference type="EMBL" id="CAB1450234.1"/>
    </source>
</evidence>
<sequence>MSLDDKLPLMHNVTLREAQTMFFDHVKTVIFVEHELRSIQSLLHDYTSIISGYGFPRSGVKSSYIKDILTREFGGKIGFNSRPQRNQSDLVYDTCGGGTYVEAALSSIGVSSEQLVHNVAERLRDDVKSIKLQQLEEEEEFSPLIVQLPSSLQGKNGGSRSVSKHTLPFISFHTVHCKATYHNSWRPGG</sequence>
<evidence type="ECO:0000313" key="2">
    <source>
        <dbReference type="Proteomes" id="UP001153269"/>
    </source>
</evidence>
<comment type="caution">
    <text evidence="1">The sequence shown here is derived from an EMBL/GenBank/DDBJ whole genome shotgun (WGS) entry which is preliminary data.</text>
</comment>
<dbReference type="EMBL" id="CADEAL010004047">
    <property type="protein sequence ID" value="CAB1450234.1"/>
    <property type="molecule type" value="Genomic_DNA"/>
</dbReference>
<organism evidence="1 2">
    <name type="scientific">Pleuronectes platessa</name>
    <name type="common">European plaice</name>
    <dbReference type="NCBI Taxonomy" id="8262"/>
    <lineage>
        <taxon>Eukaryota</taxon>
        <taxon>Metazoa</taxon>
        <taxon>Chordata</taxon>
        <taxon>Craniata</taxon>
        <taxon>Vertebrata</taxon>
        <taxon>Euteleostomi</taxon>
        <taxon>Actinopterygii</taxon>
        <taxon>Neopterygii</taxon>
        <taxon>Teleostei</taxon>
        <taxon>Neoteleostei</taxon>
        <taxon>Acanthomorphata</taxon>
        <taxon>Carangaria</taxon>
        <taxon>Pleuronectiformes</taxon>
        <taxon>Pleuronectoidei</taxon>
        <taxon>Pleuronectidae</taxon>
        <taxon>Pleuronectes</taxon>
    </lineage>
</organism>
<dbReference type="Proteomes" id="UP001153269">
    <property type="component" value="Unassembled WGS sequence"/>
</dbReference>
<gene>
    <name evidence="1" type="ORF">PLEPLA_LOCUS37923</name>
</gene>
<accession>A0A9N7VIQ5</accession>
<protein>
    <submittedName>
        <fullName evidence="1">Uncharacterized protein</fullName>
    </submittedName>
</protein>
<keyword evidence="2" id="KW-1185">Reference proteome</keyword>
<proteinExistence type="predicted"/>
<name>A0A9N7VIQ5_PLEPL</name>